<organism evidence="2 3">
    <name type="scientific">Rhizoctonia solani</name>
    <dbReference type="NCBI Taxonomy" id="456999"/>
    <lineage>
        <taxon>Eukaryota</taxon>
        <taxon>Fungi</taxon>
        <taxon>Dikarya</taxon>
        <taxon>Basidiomycota</taxon>
        <taxon>Agaricomycotina</taxon>
        <taxon>Agaricomycetes</taxon>
        <taxon>Cantharellales</taxon>
        <taxon>Ceratobasidiaceae</taxon>
        <taxon>Rhizoctonia</taxon>
    </lineage>
</organism>
<comment type="caution">
    <text evidence="2">The sequence shown here is derived from an EMBL/GenBank/DDBJ whole genome shotgun (WGS) entry which is preliminary data.</text>
</comment>
<feature type="region of interest" description="Disordered" evidence="1">
    <location>
        <begin position="1"/>
        <end position="36"/>
    </location>
</feature>
<evidence type="ECO:0000313" key="3">
    <source>
        <dbReference type="Proteomes" id="UP000602905"/>
    </source>
</evidence>
<accession>A0A8H7HJU9</accession>
<protein>
    <submittedName>
        <fullName evidence="2">Uncharacterized protein</fullName>
    </submittedName>
</protein>
<evidence type="ECO:0000256" key="1">
    <source>
        <dbReference type="SAM" id="MobiDB-lite"/>
    </source>
</evidence>
<reference evidence="2" key="1">
    <citation type="submission" date="2020-09" db="EMBL/GenBank/DDBJ databases">
        <title>Comparative genome analyses of four rice-infecting Rhizoctonia solani isolates reveal extensive enrichment of homogalacturonan modification genes.</title>
        <authorList>
            <person name="Lee D.-Y."/>
            <person name="Jeon J."/>
            <person name="Kim K.-T."/>
            <person name="Cheong K."/>
            <person name="Song H."/>
            <person name="Choi G."/>
            <person name="Ko J."/>
            <person name="Opiyo S.O."/>
            <person name="Zuo S."/>
            <person name="Madhav S."/>
            <person name="Lee Y.-H."/>
            <person name="Wang G.-L."/>
        </authorList>
    </citation>
    <scope>NUCLEOTIDE SEQUENCE</scope>
    <source>
        <strain evidence="2">AG1-IA WGL</strain>
    </source>
</reference>
<dbReference type="Proteomes" id="UP000602905">
    <property type="component" value="Unassembled WGS sequence"/>
</dbReference>
<evidence type="ECO:0000313" key="2">
    <source>
        <dbReference type="EMBL" id="KAF8691882.1"/>
    </source>
</evidence>
<feature type="non-terminal residue" evidence="2">
    <location>
        <position position="1"/>
    </location>
</feature>
<feature type="non-terminal residue" evidence="2">
    <location>
        <position position="156"/>
    </location>
</feature>
<dbReference type="InterPro" id="IPR011990">
    <property type="entry name" value="TPR-like_helical_dom_sf"/>
</dbReference>
<feature type="compositionally biased region" description="Basic and acidic residues" evidence="1">
    <location>
        <begin position="18"/>
        <end position="29"/>
    </location>
</feature>
<sequence length="156" mass="17251">MLKLQGCPKSGSGQASEHSGEAGEKHKATEVSTDTLLSSEDYEELAKLASSHREEFQRYGKLDDIEKAIECDNKALSLIPYDNSAIAGQLTKLGINYSERFKRTGDMNDLAKSIEYSSRVVELTPDNHPDLPQHLASLGVDYGDRFRRTGDMNDLA</sequence>
<dbReference type="AlphaFoldDB" id="A0A8H7HJU9"/>
<name>A0A8H7HJU9_9AGAM</name>
<gene>
    <name evidence="2" type="ORF">RHS03_08700</name>
</gene>
<dbReference type="SUPFAM" id="SSF48452">
    <property type="entry name" value="TPR-like"/>
    <property type="match status" value="1"/>
</dbReference>
<proteinExistence type="predicted"/>
<dbReference type="Gene3D" id="1.25.40.10">
    <property type="entry name" value="Tetratricopeptide repeat domain"/>
    <property type="match status" value="1"/>
</dbReference>
<dbReference type="OrthoDB" id="9991317at2759"/>
<dbReference type="EMBL" id="JACYCD010000551">
    <property type="protein sequence ID" value="KAF8691882.1"/>
    <property type="molecule type" value="Genomic_DNA"/>
</dbReference>